<feature type="transmembrane region" description="Helical" evidence="8">
    <location>
        <begin position="207"/>
        <end position="229"/>
    </location>
</feature>
<dbReference type="RefSeq" id="WP_245788427.1">
    <property type="nucleotide sequence ID" value="NZ_FOKG01000010.1"/>
</dbReference>
<reference evidence="10" key="1">
    <citation type="submission" date="2016-10" db="EMBL/GenBank/DDBJ databases">
        <authorList>
            <person name="Varghese N."/>
            <person name="Submissions S."/>
        </authorList>
    </citation>
    <scope>NUCLEOTIDE SEQUENCE [LARGE SCALE GENOMIC DNA]</scope>
    <source>
        <strain evidence="10">CGMCC 4.3568</strain>
    </source>
</reference>
<dbReference type="GO" id="GO:0033214">
    <property type="term" value="P:siderophore-iron import into cell"/>
    <property type="evidence" value="ECO:0007669"/>
    <property type="project" value="TreeGrafter"/>
</dbReference>
<dbReference type="GO" id="GO:0022857">
    <property type="term" value="F:transmembrane transporter activity"/>
    <property type="evidence" value="ECO:0007669"/>
    <property type="project" value="InterPro"/>
</dbReference>
<keyword evidence="6 8" id="KW-1133">Transmembrane helix</keyword>
<feature type="transmembrane region" description="Helical" evidence="8">
    <location>
        <begin position="23"/>
        <end position="45"/>
    </location>
</feature>
<gene>
    <name evidence="9" type="ORF">SAMN05216266_11067</name>
</gene>
<comment type="similarity">
    <text evidence="2">Belongs to the binding-protein-dependent transport system permease family. FecCD subfamily.</text>
</comment>
<comment type="subcellular location">
    <subcellularLocation>
        <location evidence="1">Cell membrane</location>
        <topology evidence="1">Multi-pass membrane protein</topology>
    </subcellularLocation>
</comment>
<organism evidence="9 10">
    <name type="scientific">Amycolatopsis marina</name>
    <dbReference type="NCBI Taxonomy" id="490629"/>
    <lineage>
        <taxon>Bacteria</taxon>
        <taxon>Bacillati</taxon>
        <taxon>Actinomycetota</taxon>
        <taxon>Actinomycetes</taxon>
        <taxon>Pseudonocardiales</taxon>
        <taxon>Pseudonocardiaceae</taxon>
        <taxon>Amycolatopsis</taxon>
    </lineage>
</organism>
<accession>A0A1I1ASD8</accession>
<feature type="transmembrane region" description="Helical" evidence="8">
    <location>
        <begin position="326"/>
        <end position="343"/>
    </location>
</feature>
<evidence type="ECO:0000256" key="6">
    <source>
        <dbReference type="ARBA" id="ARBA00022989"/>
    </source>
</evidence>
<feature type="transmembrane region" description="Helical" evidence="8">
    <location>
        <begin position="250"/>
        <end position="276"/>
    </location>
</feature>
<feature type="transmembrane region" description="Helical" evidence="8">
    <location>
        <begin position="134"/>
        <end position="154"/>
    </location>
</feature>
<evidence type="ECO:0000256" key="8">
    <source>
        <dbReference type="SAM" id="Phobius"/>
    </source>
</evidence>
<dbReference type="FunFam" id="1.10.3470.10:FF:000001">
    <property type="entry name" value="Vitamin B12 ABC transporter permease BtuC"/>
    <property type="match status" value="1"/>
</dbReference>
<dbReference type="InterPro" id="IPR000522">
    <property type="entry name" value="ABC_transptr_permease_BtuC"/>
</dbReference>
<sequence length="350" mass="35706">MTPAPAAAPPRDRQRGVLLASQWRVAGMAGAACLLLAACCASLALGSVPLPVGTVFEAVFAFDGSNEHLIVREMRLPRTLIGLGVGAALAVAGGLMQAVTRNPLAEPGILGINAGAAFGVVGAVHLFGVVSPTGYVWFAFAGAALSVVVVYLLGGTARSATSPVKLALAGVVVTMLLHAWTTLVLVFDQRTLDEVRFWLAGSLAGRGDTVLALTAPLLLTGLAAGLLVSRQLNALSLGEQMASALGQRTVRVRISCGAIVVVLAGAAVAAAGPIGFVGLAVPHIARALVGPDYRWILAYGVLLGPVLLLVADVAGRIIARPSEVQVGIVTAVLGAPLLIWLVRRRKVASV</sequence>
<feature type="transmembrane region" description="Helical" evidence="8">
    <location>
        <begin position="296"/>
        <end position="314"/>
    </location>
</feature>
<evidence type="ECO:0000256" key="1">
    <source>
        <dbReference type="ARBA" id="ARBA00004651"/>
    </source>
</evidence>
<evidence type="ECO:0000256" key="4">
    <source>
        <dbReference type="ARBA" id="ARBA00022475"/>
    </source>
</evidence>
<keyword evidence="7 8" id="KW-0472">Membrane</keyword>
<evidence type="ECO:0000256" key="3">
    <source>
        <dbReference type="ARBA" id="ARBA00022448"/>
    </source>
</evidence>
<feature type="transmembrane region" description="Helical" evidence="8">
    <location>
        <begin position="79"/>
        <end position="96"/>
    </location>
</feature>
<dbReference type="PANTHER" id="PTHR30472">
    <property type="entry name" value="FERRIC ENTEROBACTIN TRANSPORT SYSTEM PERMEASE PROTEIN"/>
    <property type="match status" value="1"/>
</dbReference>
<evidence type="ECO:0000256" key="2">
    <source>
        <dbReference type="ARBA" id="ARBA00007935"/>
    </source>
</evidence>
<dbReference type="Gene3D" id="1.10.3470.10">
    <property type="entry name" value="ABC transporter involved in vitamin B12 uptake, BtuC"/>
    <property type="match status" value="1"/>
</dbReference>
<dbReference type="AlphaFoldDB" id="A0A1I1ASD8"/>
<dbReference type="GO" id="GO:0005886">
    <property type="term" value="C:plasma membrane"/>
    <property type="evidence" value="ECO:0007669"/>
    <property type="project" value="UniProtKB-SubCell"/>
</dbReference>
<dbReference type="InterPro" id="IPR037294">
    <property type="entry name" value="ABC_BtuC-like"/>
</dbReference>
<dbReference type="STRING" id="490629.SAMN05216266_11067"/>
<dbReference type="Proteomes" id="UP000243799">
    <property type="component" value="Unassembled WGS sequence"/>
</dbReference>
<evidence type="ECO:0000313" key="9">
    <source>
        <dbReference type="EMBL" id="SFB40336.1"/>
    </source>
</evidence>
<keyword evidence="3" id="KW-0813">Transport</keyword>
<keyword evidence="4" id="KW-1003">Cell membrane</keyword>
<evidence type="ECO:0000256" key="5">
    <source>
        <dbReference type="ARBA" id="ARBA00022692"/>
    </source>
</evidence>
<dbReference type="EMBL" id="FOKG01000010">
    <property type="protein sequence ID" value="SFB40336.1"/>
    <property type="molecule type" value="Genomic_DNA"/>
</dbReference>
<name>A0A1I1ASD8_9PSEU</name>
<feature type="transmembrane region" description="Helical" evidence="8">
    <location>
        <begin position="108"/>
        <end position="128"/>
    </location>
</feature>
<proteinExistence type="inferred from homology"/>
<dbReference type="SUPFAM" id="SSF81345">
    <property type="entry name" value="ABC transporter involved in vitamin B12 uptake, BtuC"/>
    <property type="match status" value="1"/>
</dbReference>
<evidence type="ECO:0000313" key="10">
    <source>
        <dbReference type="Proteomes" id="UP000243799"/>
    </source>
</evidence>
<dbReference type="Pfam" id="PF01032">
    <property type="entry name" value="FecCD"/>
    <property type="match status" value="1"/>
</dbReference>
<protein>
    <submittedName>
        <fullName evidence="9">Iron complex transport system permease protein</fullName>
    </submittedName>
</protein>
<feature type="transmembrane region" description="Helical" evidence="8">
    <location>
        <begin position="166"/>
        <end position="187"/>
    </location>
</feature>
<evidence type="ECO:0000256" key="7">
    <source>
        <dbReference type="ARBA" id="ARBA00023136"/>
    </source>
</evidence>
<dbReference type="PANTHER" id="PTHR30472:SF1">
    <property type="entry name" value="FE(3+) DICITRATE TRANSPORT SYSTEM PERMEASE PROTEIN FECC-RELATED"/>
    <property type="match status" value="1"/>
</dbReference>
<keyword evidence="5 8" id="KW-0812">Transmembrane</keyword>
<dbReference type="CDD" id="cd06550">
    <property type="entry name" value="TM_ABC_iron-siderophores_like"/>
    <property type="match status" value="1"/>
</dbReference>
<keyword evidence="10" id="KW-1185">Reference proteome</keyword>